<evidence type="ECO:0000313" key="3">
    <source>
        <dbReference type="Proteomes" id="UP000005808"/>
    </source>
</evidence>
<name>H1S036_9BURK</name>
<keyword evidence="1" id="KW-1133">Transmembrane helix</keyword>
<proteinExistence type="predicted"/>
<keyword evidence="1" id="KW-0812">Transmembrane</keyword>
<keyword evidence="1" id="KW-0472">Membrane</keyword>
<dbReference type="Proteomes" id="UP000005808">
    <property type="component" value="Unassembled WGS sequence"/>
</dbReference>
<evidence type="ECO:0000256" key="1">
    <source>
        <dbReference type="SAM" id="Phobius"/>
    </source>
</evidence>
<reference evidence="2 3" key="1">
    <citation type="journal article" date="2012" name="J. Bacteriol.">
        <title>De Novo Genome Project of Cupriavidus basilensis OR16.</title>
        <authorList>
            <person name="Cserhati M."/>
            <person name="Kriszt B."/>
            <person name="Szoboszlay S."/>
            <person name="Toth A."/>
            <person name="Szabo I."/>
            <person name="Tancsics A."/>
            <person name="Nagy I."/>
            <person name="Horvath B."/>
            <person name="Nagy I."/>
            <person name="Kukolya J."/>
        </authorList>
    </citation>
    <scope>NUCLEOTIDE SEQUENCE [LARGE SCALE GENOMIC DNA]</scope>
    <source>
        <strain evidence="2 3">OR16</strain>
    </source>
</reference>
<gene>
    <name evidence="2" type="ORF">OR16_04722</name>
</gene>
<dbReference type="AlphaFoldDB" id="H1S036"/>
<organism evidence="2 3">
    <name type="scientific">Cupriavidus basilensis OR16</name>
    <dbReference type="NCBI Taxonomy" id="1127483"/>
    <lineage>
        <taxon>Bacteria</taxon>
        <taxon>Pseudomonadati</taxon>
        <taxon>Pseudomonadota</taxon>
        <taxon>Betaproteobacteria</taxon>
        <taxon>Burkholderiales</taxon>
        <taxon>Burkholderiaceae</taxon>
        <taxon>Cupriavidus</taxon>
    </lineage>
</organism>
<dbReference type="OrthoDB" id="5608857at2"/>
<feature type="transmembrane region" description="Helical" evidence="1">
    <location>
        <begin position="20"/>
        <end position="42"/>
    </location>
</feature>
<evidence type="ECO:0000313" key="2">
    <source>
        <dbReference type="EMBL" id="EHP44252.1"/>
    </source>
</evidence>
<protein>
    <recommendedName>
        <fullName evidence="4">Type II secretion system protein</fullName>
    </recommendedName>
</protein>
<accession>H1S036</accession>
<dbReference type="EMBL" id="AHJE01000012">
    <property type="protein sequence ID" value="EHP44252.1"/>
    <property type="molecule type" value="Genomic_DNA"/>
</dbReference>
<sequence>MRISRARKRKLRRQAAFTYLGLMIMIAILGVTTTSTLMLGAVTQRRMAEDELLFVGEQYRAAFESYFRATPVGSPPYPMTLQELTRDPRYPNPRRHLRQIYVDPITSRADWVLVAAPGGGILGIHSASQSAPIKIANFPPAFRAFEGKGSYADWIFFYAAGMSAIGPQPLPGSKP</sequence>
<evidence type="ECO:0008006" key="4">
    <source>
        <dbReference type="Google" id="ProtNLM"/>
    </source>
</evidence>
<comment type="caution">
    <text evidence="2">The sequence shown here is derived from an EMBL/GenBank/DDBJ whole genome shotgun (WGS) entry which is preliminary data.</text>
</comment>